<feature type="domain" description="Dienelactone hydrolase" evidence="2">
    <location>
        <begin position="108"/>
        <end position="205"/>
    </location>
</feature>
<evidence type="ECO:0000313" key="3">
    <source>
        <dbReference type="EMBL" id="KJL19589.1"/>
    </source>
</evidence>
<evidence type="ECO:0000313" key="4">
    <source>
        <dbReference type="Proteomes" id="UP000033725"/>
    </source>
</evidence>
<dbReference type="PANTHER" id="PTHR43037">
    <property type="entry name" value="UNNAMED PRODUCT-RELATED"/>
    <property type="match status" value="1"/>
</dbReference>
<dbReference type="RefSeq" id="WP_082066609.1">
    <property type="nucleotide sequence ID" value="NZ_JYIV01000029.1"/>
</dbReference>
<dbReference type="InterPro" id="IPR050955">
    <property type="entry name" value="Plant_Biomass_Hydrol_Est"/>
</dbReference>
<dbReference type="OrthoDB" id="9764953at2"/>
<dbReference type="PANTHER" id="PTHR43037:SF1">
    <property type="entry name" value="BLL1128 PROTEIN"/>
    <property type="match status" value="1"/>
</dbReference>
<dbReference type="InterPro" id="IPR002925">
    <property type="entry name" value="Dienelactn_hydro"/>
</dbReference>
<gene>
    <name evidence="3" type="ORF">RN51_02927</name>
</gene>
<sequence length="240" mass="26588">MRRSRHVSPALRSAEVLDDAPAPADTLRYLLHLPDDYDDDPNRLWPLVLFLHGAGERGSDLEMAAVHGPPKLADTGEEYPFILVTPQCGSASHWVAELSTLAVMLDEVISAHRVDQERVSVTGLSMGGYGTWSLAVRYPDRFAAIAPICGGLWMQSAAPLREIPVWAFHGDADDVVPIAETERIVDELQALDADVRFTRYAGVGHDSWTVSYANPELYEWMLSPRRGVERDRPGVDETAR</sequence>
<dbReference type="GO" id="GO:0016787">
    <property type="term" value="F:hydrolase activity"/>
    <property type="evidence" value="ECO:0007669"/>
    <property type="project" value="InterPro"/>
</dbReference>
<comment type="caution">
    <text evidence="3">The sequence shown here is derived from an EMBL/GenBank/DDBJ whole genome shotgun (WGS) entry which is preliminary data.</text>
</comment>
<dbReference type="InterPro" id="IPR029058">
    <property type="entry name" value="AB_hydrolase_fold"/>
</dbReference>
<reference evidence="3 4" key="1">
    <citation type="submission" date="2015-02" db="EMBL/GenBank/DDBJ databases">
        <title>Draft genome sequences of ten Microbacterium spp. with emphasis on heavy metal contaminated environments.</title>
        <authorList>
            <person name="Corretto E."/>
        </authorList>
    </citation>
    <scope>NUCLEOTIDE SEQUENCE [LARGE SCALE GENOMIC DNA]</scope>
    <source>
        <strain evidence="3 4">BEL163</strain>
    </source>
</reference>
<protein>
    <submittedName>
        <fullName evidence="3">Esterase</fullName>
    </submittedName>
</protein>
<name>A0A0F0KGN2_9MICO</name>
<dbReference type="AlphaFoldDB" id="A0A0F0KGN2"/>
<dbReference type="Pfam" id="PF01738">
    <property type="entry name" value="DLH"/>
    <property type="match status" value="1"/>
</dbReference>
<accession>A0A0F0KGN2</accession>
<dbReference type="PATRIC" id="fig|82380.10.peg.2940"/>
<dbReference type="Proteomes" id="UP000033725">
    <property type="component" value="Unassembled WGS sequence"/>
</dbReference>
<evidence type="ECO:0000256" key="1">
    <source>
        <dbReference type="ARBA" id="ARBA00022729"/>
    </source>
</evidence>
<keyword evidence="1" id="KW-0732">Signal</keyword>
<evidence type="ECO:0000259" key="2">
    <source>
        <dbReference type="Pfam" id="PF01738"/>
    </source>
</evidence>
<proteinExistence type="predicted"/>
<dbReference type="Gene3D" id="3.40.50.1820">
    <property type="entry name" value="alpha/beta hydrolase"/>
    <property type="match status" value="1"/>
</dbReference>
<organism evidence="3 4">
    <name type="scientific">Microbacterium oxydans</name>
    <dbReference type="NCBI Taxonomy" id="82380"/>
    <lineage>
        <taxon>Bacteria</taxon>
        <taxon>Bacillati</taxon>
        <taxon>Actinomycetota</taxon>
        <taxon>Actinomycetes</taxon>
        <taxon>Micrococcales</taxon>
        <taxon>Microbacteriaceae</taxon>
        <taxon>Microbacterium</taxon>
    </lineage>
</organism>
<dbReference type="SUPFAM" id="SSF53474">
    <property type="entry name" value="alpha/beta-Hydrolases"/>
    <property type="match status" value="1"/>
</dbReference>
<dbReference type="EMBL" id="JYIV01000029">
    <property type="protein sequence ID" value="KJL19589.1"/>
    <property type="molecule type" value="Genomic_DNA"/>
</dbReference>